<dbReference type="InterPro" id="IPR007795">
    <property type="entry name" value="T7SS_EccB"/>
</dbReference>
<dbReference type="InterPro" id="IPR044857">
    <property type="entry name" value="T7SS_EccB_R1"/>
</dbReference>
<organism evidence="2 3">
    <name type="scientific">Micromonospora echinospora</name>
    <name type="common">Micromonospora purpurea</name>
    <dbReference type="NCBI Taxonomy" id="1877"/>
    <lineage>
        <taxon>Bacteria</taxon>
        <taxon>Bacillati</taxon>
        <taxon>Actinomycetota</taxon>
        <taxon>Actinomycetes</taxon>
        <taxon>Micromonosporales</taxon>
        <taxon>Micromonosporaceae</taxon>
        <taxon>Micromonospora</taxon>
    </lineage>
</organism>
<evidence type="ECO:0000256" key="1">
    <source>
        <dbReference type="SAM" id="Phobius"/>
    </source>
</evidence>
<gene>
    <name evidence="2" type="ORF">FHU28_003308</name>
</gene>
<accession>A0ABR6MDL7</accession>
<sequence>MQTQRDHVHAHQFMMGRLSSALVQGDPSTAEIPGRRAVTGLAFGVLISVLVVAGFAVYGWIVPGGSKAYTKAGVILVEKESGTRYVYLDGMLRPTPNLTSAMLIQGGAATVKLISQESIKDVPRGPSIGIDGAPQSIATGSMVAGPWLACLPGSVADTPGDRLGLNLDPRAEATAVPADRFVVVRGADGPTYLVTAERKYRVGDPAVLVALGATTTRRLPAPENWLAFLPDGPALAPATIPGEGQSGRVGDRTYPVGTLFRQQPDTGAEQLLVLRRDGLAPLSRTEFLLATATTGAKVVELTAADLAAARMSTDRSLLTRLPDLTGLTPQEPAPNALCLRQSAVDGTLFASTAVLVPLDRSGVGPAGQTSVHTRPGSGMAVLPAPFASDTVPPLPTYIADDGKAYPVGDQDSAKALKLDRVTHVPFPKELLALLPQGPALSLRAIAAAEVG</sequence>
<dbReference type="GeneID" id="300293873"/>
<keyword evidence="1" id="KW-0472">Membrane</keyword>
<proteinExistence type="predicted"/>
<dbReference type="Pfam" id="PF05108">
    <property type="entry name" value="T7SS_ESX1_EccB"/>
    <property type="match status" value="1"/>
</dbReference>
<dbReference type="RefSeq" id="WP_184685228.1">
    <property type="nucleotide sequence ID" value="NZ_JACHJC010000001.1"/>
</dbReference>
<evidence type="ECO:0000313" key="3">
    <source>
        <dbReference type="Proteomes" id="UP000618986"/>
    </source>
</evidence>
<keyword evidence="1" id="KW-0812">Transmembrane</keyword>
<keyword evidence="1" id="KW-1133">Transmembrane helix</keyword>
<dbReference type="NCBIfam" id="TIGR03919">
    <property type="entry name" value="T7SS_EccB"/>
    <property type="match status" value="1"/>
</dbReference>
<dbReference type="Gene3D" id="3.30.2390.20">
    <property type="entry name" value="Type VII secretion system EccB, repeat 1 domain"/>
    <property type="match status" value="1"/>
</dbReference>
<keyword evidence="3" id="KW-1185">Reference proteome</keyword>
<comment type="caution">
    <text evidence="2">The sequence shown here is derived from an EMBL/GenBank/DDBJ whole genome shotgun (WGS) entry which is preliminary data.</text>
</comment>
<feature type="transmembrane region" description="Helical" evidence="1">
    <location>
        <begin position="41"/>
        <end position="61"/>
    </location>
</feature>
<protein>
    <submittedName>
        <fullName evidence="2">Type VII secretion protein EccB</fullName>
    </submittedName>
</protein>
<reference evidence="2 3" key="1">
    <citation type="submission" date="2020-08" db="EMBL/GenBank/DDBJ databases">
        <title>Sequencing the genomes of 1000 actinobacteria strains.</title>
        <authorList>
            <person name="Klenk H.-P."/>
        </authorList>
    </citation>
    <scope>NUCLEOTIDE SEQUENCE [LARGE SCALE GENOMIC DNA]</scope>
    <source>
        <strain evidence="2 3">DSM 43036</strain>
    </source>
</reference>
<dbReference type="PANTHER" id="PTHR40765:SF2">
    <property type="entry name" value="ESX-2 SECRETION SYSTEM ATPASE ECCB2"/>
    <property type="match status" value="1"/>
</dbReference>
<dbReference type="PANTHER" id="PTHR40765">
    <property type="entry name" value="ESX-2 SECRETION SYSTEM ATPASE ECCB2"/>
    <property type="match status" value="1"/>
</dbReference>
<name>A0ABR6MDL7_MICEC</name>
<dbReference type="Proteomes" id="UP000618986">
    <property type="component" value="Unassembled WGS sequence"/>
</dbReference>
<evidence type="ECO:0000313" key="2">
    <source>
        <dbReference type="EMBL" id="MBB5113469.1"/>
    </source>
</evidence>
<dbReference type="EMBL" id="JACHJC010000001">
    <property type="protein sequence ID" value="MBB5113469.1"/>
    <property type="molecule type" value="Genomic_DNA"/>
</dbReference>